<dbReference type="AlphaFoldDB" id="A0A7Z8K2C9"/>
<dbReference type="CDD" id="cd05233">
    <property type="entry name" value="SDR_c"/>
    <property type="match status" value="1"/>
</dbReference>
<protein>
    <submittedName>
        <fullName evidence="5">SDR family oxidoreductase</fullName>
    </submittedName>
</protein>
<evidence type="ECO:0000259" key="4">
    <source>
        <dbReference type="SMART" id="SM00822"/>
    </source>
</evidence>
<evidence type="ECO:0000256" key="2">
    <source>
        <dbReference type="ARBA" id="ARBA00023002"/>
    </source>
</evidence>
<accession>A0A7Z8K2C9</accession>
<evidence type="ECO:0000313" key="5">
    <source>
        <dbReference type="EMBL" id="TKR26890.1"/>
    </source>
</evidence>
<dbReference type="InterPro" id="IPR036291">
    <property type="entry name" value="NAD(P)-bd_dom_sf"/>
</dbReference>
<name>A0A7Z8K2C9_9CELL</name>
<comment type="caution">
    <text evidence="5">The sequence shown here is derived from an EMBL/GenBank/DDBJ whole genome shotgun (WGS) entry which is preliminary data.</text>
</comment>
<feature type="domain" description="Ketoreductase" evidence="4">
    <location>
        <begin position="18"/>
        <end position="226"/>
    </location>
</feature>
<evidence type="ECO:0000256" key="1">
    <source>
        <dbReference type="ARBA" id="ARBA00006484"/>
    </source>
</evidence>
<dbReference type="RefSeq" id="WP_154728276.1">
    <property type="nucleotide sequence ID" value="NZ_SZYE01000012.1"/>
</dbReference>
<gene>
    <name evidence="5" type="ORF">FA014_03260</name>
</gene>
<proteinExistence type="inferred from homology"/>
<dbReference type="PRINTS" id="PR00080">
    <property type="entry name" value="SDRFAMILY"/>
</dbReference>
<comment type="similarity">
    <text evidence="1 3">Belongs to the short-chain dehydrogenases/reductases (SDR) family.</text>
</comment>
<reference evidence="5 6" key="1">
    <citation type="submission" date="2019-05" db="EMBL/GenBank/DDBJ databases">
        <title>Genome sequence of Cellulomonas hominis strain CS1.</title>
        <authorList>
            <person name="Belmont J."/>
            <person name="Maclea K.S."/>
        </authorList>
    </citation>
    <scope>NUCLEOTIDE SEQUENCE [LARGE SCALE GENOMIC DNA]</scope>
    <source>
        <strain evidence="5 6">CS1</strain>
    </source>
</reference>
<dbReference type="GO" id="GO:0016020">
    <property type="term" value="C:membrane"/>
    <property type="evidence" value="ECO:0007669"/>
    <property type="project" value="TreeGrafter"/>
</dbReference>
<sequence length="286" mass="29642">MTTSDATGTPPATPAAPRTALVTGAGRGIGRGLALGLVRAGWDVALVGRTRAHLDAVAEEARATRPGARVLVEPVDVVDREAVAAAVARVEEAFADLGGLGMLVNNAGVIERAEVDLVADDVEDVWRVIETNVRGPLLLAHAVLPAMLERGSGHVVNINSGSGHRPSPVYTGYGISKGALARLTTMLDAQYAGRGVTALDVAPGVVVTDMTQAMPLHDDRTEWTPVEATVELVDAFGSGRLDALHGRFVRAGTDTPESLAALADRVVAADARTLRLAAYGEDDPVA</sequence>
<dbReference type="PRINTS" id="PR00081">
    <property type="entry name" value="GDHRDH"/>
</dbReference>
<dbReference type="PANTHER" id="PTHR44196:SF1">
    <property type="entry name" value="DEHYDROGENASE_REDUCTASE SDR FAMILY MEMBER 7B"/>
    <property type="match status" value="1"/>
</dbReference>
<dbReference type="PANTHER" id="PTHR44196">
    <property type="entry name" value="DEHYDROGENASE/REDUCTASE SDR FAMILY MEMBER 7B"/>
    <property type="match status" value="1"/>
</dbReference>
<dbReference type="InterPro" id="IPR057326">
    <property type="entry name" value="KR_dom"/>
</dbReference>
<evidence type="ECO:0000256" key="3">
    <source>
        <dbReference type="RuleBase" id="RU000363"/>
    </source>
</evidence>
<dbReference type="EMBL" id="SZYE01000012">
    <property type="protein sequence ID" value="TKR26890.1"/>
    <property type="molecule type" value="Genomic_DNA"/>
</dbReference>
<dbReference type="Proteomes" id="UP000308121">
    <property type="component" value="Unassembled WGS sequence"/>
</dbReference>
<dbReference type="Gene3D" id="3.40.50.720">
    <property type="entry name" value="NAD(P)-binding Rossmann-like Domain"/>
    <property type="match status" value="1"/>
</dbReference>
<dbReference type="Pfam" id="PF00106">
    <property type="entry name" value="adh_short"/>
    <property type="match status" value="1"/>
</dbReference>
<keyword evidence="2" id="KW-0560">Oxidoreductase</keyword>
<dbReference type="OrthoDB" id="658698at2"/>
<dbReference type="InterPro" id="IPR002347">
    <property type="entry name" value="SDR_fam"/>
</dbReference>
<dbReference type="GO" id="GO:0016491">
    <property type="term" value="F:oxidoreductase activity"/>
    <property type="evidence" value="ECO:0007669"/>
    <property type="project" value="UniProtKB-KW"/>
</dbReference>
<dbReference type="SUPFAM" id="SSF51735">
    <property type="entry name" value="NAD(P)-binding Rossmann-fold domains"/>
    <property type="match status" value="1"/>
</dbReference>
<evidence type="ECO:0000313" key="6">
    <source>
        <dbReference type="Proteomes" id="UP000308121"/>
    </source>
</evidence>
<dbReference type="SMART" id="SM00822">
    <property type="entry name" value="PKS_KR"/>
    <property type="match status" value="1"/>
</dbReference>
<organism evidence="5 6">
    <name type="scientific">Cellulomonas hominis</name>
    <dbReference type="NCBI Taxonomy" id="156981"/>
    <lineage>
        <taxon>Bacteria</taxon>
        <taxon>Bacillati</taxon>
        <taxon>Actinomycetota</taxon>
        <taxon>Actinomycetes</taxon>
        <taxon>Micrococcales</taxon>
        <taxon>Cellulomonadaceae</taxon>
        <taxon>Cellulomonas</taxon>
    </lineage>
</organism>